<reference evidence="1" key="1">
    <citation type="submission" date="2014-05" db="EMBL/GenBank/DDBJ databases">
        <title>The transcriptome of the halophilic microalga Tetraselmis sp. GSL018 isolated from the Great Salt Lake, Utah.</title>
        <authorList>
            <person name="Jinkerson R.E."/>
            <person name="D'Adamo S."/>
            <person name="Posewitz M.C."/>
        </authorList>
    </citation>
    <scope>NUCLEOTIDE SEQUENCE</scope>
    <source>
        <strain evidence="1">GSL018</strain>
    </source>
</reference>
<proteinExistence type="predicted"/>
<sequence>MTHTSAGVSAFSLRLVSQLVSLTMADSNELRES</sequence>
<protein>
    <submittedName>
        <fullName evidence="1">Uncharacterized protein</fullName>
    </submittedName>
</protein>
<organism evidence="1">
    <name type="scientific">Tetraselmis sp. GSL018</name>
    <dbReference type="NCBI Taxonomy" id="582737"/>
    <lineage>
        <taxon>Eukaryota</taxon>
        <taxon>Viridiplantae</taxon>
        <taxon>Chlorophyta</taxon>
        <taxon>core chlorophytes</taxon>
        <taxon>Chlorodendrophyceae</taxon>
        <taxon>Chlorodendrales</taxon>
        <taxon>Chlorodendraceae</taxon>
        <taxon>Tetraselmis</taxon>
    </lineage>
</organism>
<dbReference type="EMBL" id="GBEZ01020224">
    <property type="protein sequence ID" value="JAC66422.1"/>
    <property type="molecule type" value="Transcribed_RNA"/>
</dbReference>
<evidence type="ECO:0000313" key="1">
    <source>
        <dbReference type="EMBL" id="JAC66422.1"/>
    </source>
</evidence>
<accession>A0A061R0F3</accession>
<gene>
    <name evidence="1" type="ORF">TSPGSL018_13688</name>
</gene>
<dbReference type="AlphaFoldDB" id="A0A061R0F3"/>
<name>A0A061R0F3_9CHLO</name>